<dbReference type="Gene3D" id="1.10.630.10">
    <property type="entry name" value="Cytochrome P450"/>
    <property type="match status" value="1"/>
</dbReference>
<organism evidence="9 10">
    <name type="scientific">Neurospora tetrasperma (strain FGSC 2508 / ATCC MYA-4615 / P0657)</name>
    <dbReference type="NCBI Taxonomy" id="510951"/>
    <lineage>
        <taxon>Eukaryota</taxon>
        <taxon>Fungi</taxon>
        <taxon>Dikarya</taxon>
        <taxon>Ascomycota</taxon>
        <taxon>Pezizomycotina</taxon>
        <taxon>Sordariomycetes</taxon>
        <taxon>Sordariomycetidae</taxon>
        <taxon>Sordariales</taxon>
        <taxon>Sordariaceae</taxon>
        <taxon>Neurospora</taxon>
    </lineage>
</organism>
<keyword evidence="7" id="KW-0349">Heme</keyword>
<accession>F8MVJ2</accession>
<comment type="pathway">
    <text evidence="1">Antibiotic biosynthesis.</text>
</comment>
<dbReference type="InterPro" id="IPR050364">
    <property type="entry name" value="Cytochrome_P450_fung"/>
</dbReference>
<keyword evidence="8" id="KW-0812">Transmembrane</keyword>
<feature type="transmembrane region" description="Helical" evidence="8">
    <location>
        <begin position="290"/>
        <end position="311"/>
    </location>
</feature>
<feature type="binding site" description="axial binding residue" evidence="7">
    <location>
        <position position="442"/>
    </location>
    <ligand>
        <name>heme</name>
        <dbReference type="ChEBI" id="CHEBI:30413"/>
    </ligand>
    <ligandPart>
        <name>Fe</name>
        <dbReference type="ChEBI" id="CHEBI:18248"/>
    </ligandPart>
</feature>
<dbReference type="InterPro" id="IPR017972">
    <property type="entry name" value="Cyt_P450_CS"/>
</dbReference>
<dbReference type="OrthoDB" id="1103324at2759"/>
<keyword evidence="5 7" id="KW-0408">Iron</keyword>
<keyword evidence="8" id="KW-0472">Membrane</keyword>
<evidence type="ECO:0000256" key="4">
    <source>
        <dbReference type="ARBA" id="ARBA00023002"/>
    </source>
</evidence>
<keyword evidence="6" id="KW-0045">Antibiotic biosynthesis</keyword>
<dbReference type="RefSeq" id="XP_009853958.1">
    <property type="nucleotide sequence ID" value="XM_009855656.1"/>
</dbReference>
<keyword evidence="4" id="KW-0560">Oxidoreductase</keyword>
<dbReference type="AlphaFoldDB" id="F8MVJ2"/>
<keyword evidence="8" id="KW-1133">Transmembrane helix</keyword>
<protein>
    <recommendedName>
        <fullName evidence="11">Cytochrome P450</fullName>
    </recommendedName>
</protein>
<dbReference type="EMBL" id="GL891307">
    <property type="protein sequence ID" value="EGO53944.1"/>
    <property type="molecule type" value="Genomic_DNA"/>
</dbReference>
<evidence type="ECO:0000256" key="3">
    <source>
        <dbReference type="ARBA" id="ARBA00022723"/>
    </source>
</evidence>
<sequence>MQLLTLVIVGLFMLIVAVVHFIKAFREVNDPNGIPGPTQIPYLGRVHDLPIQFMWLKFKEWADKYGQQGFYRTMMLGAEFIVVTDEKVAEDLLVKRAKYNSDRPVIQSLFDSKSTHGSMEYLPLMGHNTYWARQRKLSHSYLTEATKAQYYGVMYFEVQRWMARLLENPEDFQHSIEDMSSKVMCQLTWDDPSLSEYCTKSAWGLLTQMSPAGPITNVLTPLWHLPILINPWKRAERKRHDEQQAWWMERLLTCREKLARGELRPCWTRQFLEKTSQKTSISGDYEASCVIGMLALVGIFTVVGPMSYWLVSMVHNPKWQEAVQREVDEVCGNRMPRLEDAPRLPILRACIKETMRWKPNVPTGVAHETEADDHYQGYFIPKGTRILPFDWSFLRNPVKYPDPENFRPERWLEPGWPTYKEPLTQYPTIKGLTSFGWGQRQCLGMSLTQDELIVGCGALAWLFNLRHKRDPVTGRELPVPLDRSNSLLIIKPDPFQMEFEPRSEERKKEALRLWKESEAKDRARRERWLRNVKEGKANVIKEPKVAQPTLKIPSPSPAAAVPAALVDGGEVRDGFSKTVQVVEEKSGGVNGHGGSLAEKAVIDVKKEADISITIARLDSTAYESKGLRNEKRGKPTRQVDCPGRLQWRRECGADQNVPSPGRLGHDPILLTWTTAAASIRVSQRAPSRLGAIDRLDRDPIPNRGLDALA</sequence>
<dbReference type="GO" id="GO:0017000">
    <property type="term" value="P:antibiotic biosynthetic process"/>
    <property type="evidence" value="ECO:0007669"/>
    <property type="project" value="UniProtKB-KW"/>
</dbReference>
<dbReference type="PRINTS" id="PR00463">
    <property type="entry name" value="EP450I"/>
</dbReference>
<evidence type="ECO:0000256" key="7">
    <source>
        <dbReference type="PIRSR" id="PIRSR602401-1"/>
    </source>
</evidence>
<evidence type="ECO:0000256" key="1">
    <source>
        <dbReference type="ARBA" id="ARBA00004792"/>
    </source>
</evidence>
<reference evidence="10" key="1">
    <citation type="journal article" date="2011" name="Genetics">
        <title>Massive changes in genome architecture accompany the transition to self-fertility in the filamentous fungus Neurospora tetrasperma.</title>
        <authorList>
            <person name="Ellison C.E."/>
            <person name="Stajich J.E."/>
            <person name="Jacobson D.J."/>
            <person name="Natvig D.O."/>
            <person name="Lapidus A."/>
            <person name="Foster B."/>
            <person name="Aerts A."/>
            <person name="Riley R."/>
            <person name="Lindquist E.A."/>
            <person name="Grigoriev I.V."/>
            <person name="Taylor J.W."/>
        </authorList>
    </citation>
    <scope>NUCLEOTIDE SEQUENCE [LARGE SCALE GENOMIC DNA]</scope>
    <source>
        <strain evidence="10">FGSC 2508 / P0657</strain>
    </source>
</reference>
<dbReference type="Pfam" id="PF00067">
    <property type="entry name" value="p450"/>
    <property type="match status" value="1"/>
</dbReference>
<gene>
    <name evidence="9" type="ORF">NEUTE1DRAFT_112520</name>
</gene>
<dbReference type="SUPFAM" id="SSF48264">
    <property type="entry name" value="Cytochrome P450"/>
    <property type="match status" value="1"/>
</dbReference>
<keyword evidence="3 7" id="KW-0479">Metal-binding</keyword>
<evidence type="ECO:0000256" key="5">
    <source>
        <dbReference type="ARBA" id="ARBA00023004"/>
    </source>
</evidence>
<dbReference type="VEuPathDB" id="FungiDB:NEUTE1DRAFT_112520"/>
<dbReference type="PANTHER" id="PTHR46300:SF6">
    <property type="entry name" value="CYTOCHROME P450 2C30"/>
    <property type="match status" value="1"/>
</dbReference>
<dbReference type="GO" id="GO:0016705">
    <property type="term" value="F:oxidoreductase activity, acting on paired donors, with incorporation or reduction of molecular oxygen"/>
    <property type="evidence" value="ECO:0007669"/>
    <property type="project" value="InterPro"/>
</dbReference>
<dbReference type="InterPro" id="IPR002401">
    <property type="entry name" value="Cyt_P450_E_grp-I"/>
</dbReference>
<comment type="similarity">
    <text evidence="2">Belongs to the cytochrome P450 family.</text>
</comment>
<evidence type="ECO:0008006" key="11">
    <source>
        <dbReference type="Google" id="ProtNLM"/>
    </source>
</evidence>
<dbReference type="GO" id="GO:0004497">
    <property type="term" value="F:monooxygenase activity"/>
    <property type="evidence" value="ECO:0007669"/>
    <property type="project" value="InterPro"/>
</dbReference>
<dbReference type="GO" id="GO:0005506">
    <property type="term" value="F:iron ion binding"/>
    <property type="evidence" value="ECO:0007669"/>
    <property type="project" value="InterPro"/>
</dbReference>
<proteinExistence type="inferred from homology"/>
<dbReference type="Proteomes" id="UP000008065">
    <property type="component" value="Unassembled WGS sequence"/>
</dbReference>
<dbReference type="KEGG" id="nte:NEUTE1DRAFT112520"/>
<dbReference type="HOGENOM" id="CLU_001570_2_1_1"/>
<dbReference type="InterPro" id="IPR001128">
    <property type="entry name" value="Cyt_P450"/>
</dbReference>
<keyword evidence="10" id="KW-1185">Reference proteome</keyword>
<dbReference type="GeneID" id="20822623"/>
<evidence type="ECO:0000313" key="9">
    <source>
        <dbReference type="EMBL" id="EGO53944.1"/>
    </source>
</evidence>
<name>F8MVJ2_NEUT8</name>
<evidence type="ECO:0000256" key="2">
    <source>
        <dbReference type="ARBA" id="ARBA00010617"/>
    </source>
</evidence>
<evidence type="ECO:0000313" key="10">
    <source>
        <dbReference type="Proteomes" id="UP000008065"/>
    </source>
</evidence>
<evidence type="ECO:0000256" key="6">
    <source>
        <dbReference type="ARBA" id="ARBA00023194"/>
    </source>
</evidence>
<dbReference type="InterPro" id="IPR036396">
    <property type="entry name" value="Cyt_P450_sf"/>
</dbReference>
<dbReference type="PANTHER" id="PTHR46300">
    <property type="entry name" value="P450, PUTATIVE (EUROFUNG)-RELATED-RELATED"/>
    <property type="match status" value="1"/>
</dbReference>
<comment type="cofactor">
    <cofactor evidence="7">
        <name>heme</name>
        <dbReference type="ChEBI" id="CHEBI:30413"/>
    </cofactor>
</comment>
<evidence type="ECO:0000256" key="8">
    <source>
        <dbReference type="SAM" id="Phobius"/>
    </source>
</evidence>
<dbReference type="GO" id="GO:0020037">
    <property type="term" value="F:heme binding"/>
    <property type="evidence" value="ECO:0007669"/>
    <property type="project" value="InterPro"/>
</dbReference>
<dbReference type="PROSITE" id="PS00086">
    <property type="entry name" value="CYTOCHROME_P450"/>
    <property type="match status" value="1"/>
</dbReference>